<evidence type="ECO:0000313" key="2">
    <source>
        <dbReference type="EMBL" id="SKB60579.1"/>
    </source>
</evidence>
<accession>A0A1T5CMA5</accession>
<dbReference type="AlphaFoldDB" id="A0A1T5CMA5"/>
<keyword evidence="3" id="KW-1185">Reference proteome</keyword>
<proteinExistence type="predicted"/>
<dbReference type="RefSeq" id="WP_079683480.1">
    <property type="nucleotide sequence ID" value="NZ_FUYQ01000013.1"/>
</dbReference>
<evidence type="ECO:0000256" key="1">
    <source>
        <dbReference type="SAM" id="SignalP"/>
    </source>
</evidence>
<organism evidence="2 3">
    <name type="scientific">Parabacteroides chartae</name>
    <dbReference type="NCBI Taxonomy" id="1037355"/>
    <lineage>
        <taxon>Bacteria</taxon>
        <taxon>Pseudomonadati</taxon>
        <taxon>Bacteroidota</taxon>
        <taxon>Bacteroidia</taxon>
        <taxon>Bacteroidales</taxon>
        <taxon>Tannerellaceae</taxon>
        <taxon>Parabacteroides</taxon>
    </lineage>
</organism>
<evidence type="ECO:0008006" key="4">
    <source>
        <dbReference type="Google" id="ProtNLM"/>
    </source>
</evidence>
<protein>
    <recommendedName>
        <fullName evidence="4">Phosphate-selective porin O and P</fullName>
    </recommendedName>
</protein>
<gene>
    <name evidence="2" type="ORF">SAMN05660349_01970</name>
</gene>
<dbReference type="Proteomes" id="UP000190852">
    <property type="component" value="Unassembled WGS sequence"/>
</dbReference>
<feature type="chain" id="PRO_5013227881" description="Phosphate-selective porin O and P" evidence="1">
    <location>
        <begin position="21"/>
        <end position="378"/>
    </location>
</feature>
<sequence length="378" mass="42696">MRYKELVLLFLLATSIAVNAQSEQEIPKVTVGGALRFNYNYSDWKEGSKDRGGDFGFDVFRIDVDAAYKKIILDAEYRFYSKSSGGGMLKSGWLGYAFTPQDEIQIGLTRVPFGITPYNSHSYFFQINYYVGLEDDSDMGIKYAHKDTKWEYSLAFFKNAEELDFGSASPVSDSRYAYDVAGSNKENNQLNGQLYFSFGDQYIKHRLGMSAMVGGLYNIETGRNGNHNAFAIHYELNVKRWDLKLQLASYEKNPKNKEDDPRDVVVMTAYGAPYAVAAKANLYTAGLSYTLPVDMGPISSLKFYNDFGWMDKRVKQFKDSFQNVTGCMITAGGVYAYVDYALGKNHAWLGPEWTNAFAYGGDSNSWHGRANINLGYYF</sequence>
<dbReference type="SUPFAM" id="SSF56935">
    <property type="entry name" value="Porins"/>
    <property type="match status" value="1"/>
</dbReference>
<evidence type="ECO:0000313" key="3">
    <source>
        <dbReference type="Proteomes" id="UP000190852"/>
    </source>
</evidence>
<feature type="signal peptide" evidence="1">
    <location>
        <begin position="1"/>
        <end position="20"/>
    </location>
</feature>
<name>A0A1T5CMA5_9BACT</name>
<reference evidence="3" key="1">
    <citation type="submission" date="2017-02" db="EMBL/GenBank/DDBJ databases">
        <authorList>
            <person name="Varghese N."/>
            <person name="Submissions S."/>
        </authorList>
    </citation>
    <scope>NUCLEOTIDE SEQUENCE [LARGE SCALE GENOMIC DNA]</scope>
    <source>
        <strain evidence="3">DSM 24967</strain>
    </source>
</reference>
<keyword evidence="1" id="KW-0732">Signal</keyword>
<dbReference type="EMBL" id="FUYQ01000013">
    <property type="protein sequence ID" value="SKB60579.1"/>
    <property type="molecule type" value="Genomic_DNA"/>
</dbReference>